<gene>
    <name evidence="2" type="ORF">GS399_17195</name>
</gene>
<name>A0A7K1YDQ4_9SPHI</name>
<protein>
    <recommendedName>
        <fullName evidence="4">Lipoprotein</fullName>
    </recommendedName>
</protein>
<comment type="caution">
    <text evidence="2">The sequence shown here is derived from an EMBL/GenBank/DDBJ whole genome shotgun (WGS) entry which is preliminary data.</text>
</comment>
<keyword evidence="1" id="KW-0732">Signal</keyword>
<accession>A0A7K1YDQ4</accession>
<dbReference type="Proteomes" id="UP000466586">
    <property type="component" value="Unassembled WGS sequence"/>
</dbReference>
<feature type="signal peptide" evidence="1">
    <location>
        <begin position="1"/>
        <end position="23"/>
    </location>
</feature>
<dbReference type="PROSITE" id="PS51257">
    <property type="entry name" value="PROKAR_LIPOPROTEIN"/>
    <property type="match status" value="1"/>
</dbReference>
<evidence type="ECO:0000313" key="2">
    <source>
        <dbReference type="EMBL" id="MXV52712.1"/>
    </source>
</evidence>
<dbReference type="RefSeq" id="WP_160845888.1">
    <property type="nucleotide sequence ID" value="NZ_WVHT01000009.1"/>
</dbReference>
<evidence type="ECO:0008006" key="4">
    <source>
        <dbReference type="Google" id="ProtNLM"/>
    </source>
</evidence>
<proteinExistence type="predicted"/>
<sequence>MMIKTIGRLLVFLFFVFALTACKKDNKDQPRKKLYDPQPTKTYFFKYRLEKRDSVVLWQQDSAINYPNWFYISQADISVAGVSFADRTTHGLAWSQFLMNSITPGDYTVDERSWYFFLHTEKSGVESQIVYWVGPDTPGASITIHITKSNSDIVEGSFFGRTFKLVYQDTDKKLYDIEGSFRLKRHDKTII</sequence>
<dbReference type="AlphaFoldDB" id="A0A7K1YDQ4"/>
<feature type="chain" id="PRO_5029886337" description="Lipoprotein" evidence="1">
    <location>
        <begin position="24"/>
        <end position="191"/>
    </location>
</feature>
<reference evidence="2 3" key="1">
    <citation type="submission" date="2019-11" db="EMBL/GenBank/DDBJ databases">
        <title>Pedobacter sp. HMF7647 Genome sequencing and assembly.</title>
        <authorList>
            <person name="Kang H."/>
            <person name="Kim H."/>
            <person name="Joh K."/>
        </authorList>
    </citation>
    <scope>NUCLEOTIDE SEQUENCE [LARGE SCALE GENOMIC DNA]</scope>
    <source>
        <strain evidence="2 3">HMF7647</strain>
    </source>
</reference>
<organism evidence="2 3">
    <name type="scientific">Hufsiella arboris</name>
    <dbReference type="NCBI Taxonomy" id="2695275"/>
    <lineage>
        <taxon>Bacteria</taxon>
        <taxon>Pseudomonadati</taxon>
        <taxon>Bacteroidota</taxon>
        <taxon>Sphingobacteriia</taxon>
        <taxon>Sphingobacteriales</taxon>
        <taxon>Sphingobacteriaceae</taxon>
        <taxon>Hufsiella</taxon>
    </lineage>
</organism>
<evidence type="ECO:0000313" key="3">
    <source>
        <dbReference type="Proteomes" id="UP000466586"/>
    </source>
</evidence>
<evidence type="ECO:0000256" key="1">
    <source>
        <dbReference type="SAM" id="SignalP"/>
    </source>
</evidence>
<keyword evidence="3" id="KW-1185">Reference proteome</keyword>
<dbReference type="EMBL" id="WVHT01000009">
    <property type="protein sequence ID" value="MXV52712.1"/>
    <property type="molecule type" value="Genomic_DNA"/>
</dbReference>